<feature type="compositionally biased region" description="Polar residues" evidence="9">
    <location>
        <begin position="302"/>
        <end position="312"/>
    </location>
</feature>
<evidence type="ECO:0000256" key="8">
    <source>
        <dbReference type="ARBA" id="ARBA00023136"/>
    </source>
</evidence>
<dbReference type="PANTHER" id="PTHR21290">
    <property type="entry name" value="SPHINGOMYELIN SYNTHETASE"/>
    <property type="match status" value="1"/>
</dbReference>
<keyword evidence="7" id="KW-0443">Lipid metabolism</keyword>
<keyword evidence="3" id="KW-0808">Transferase</keyword>
<name>A0A914XVV3_9BILA</name>
<feature type="domain" description="Sphingomyelin synthase-like" evidence="11">
    <location>
        <begin position="169"/>
        <end position="241"/>
    </location>
</feature>
<dbReference type="InterPro" id="IPR025749">
    <property type="entry name" value="Sphingomyelin_synth-like_dom"/>
</dbReference>
<reference evidence="13" key="1">
    <citation type="submission" date="2022-11" db="UniProtKB">
        <authorList>
            <consortium name="WormBaseParasite"/>
        </authorList>
    </citation>
    <scope>IDENTIFICATION</scope>
</reference>
<evidence type="ECO:0000313" key="13">
    <source>
        <dbReference type="WBParaSite" id="PSU_v2.g12065.t1"/>
    </source>
</evidence>
<proteinExistence type="inferred from homology"/>
<evidence type="ECO:0000256" key="6">
    <source>
        <dbReference type="ARBA" id="ARBA00022989"/>
    </source>
</evidence>
<evidence type="ECO:0000259" key="11">
    <source>
        <dbReference type="Pfam" id="PF14360"/>
    </source>
</evidence>
<comment type="similarity">
    <text evidence="2">Belongs to the sphingomyelin synthase family.</text>
</comment>
<keyword evidence="5" id="KW-0746">Sphingolipid metabolism</keyword>
<keyword evidence="12" id="KW-1185">Reference proteome</keyword>
<dbReference type="AlphaFoldDB" id="A0A914XVV3"/>
<dbReference type="Gene3D" id="1.20.144.10">
    <property type="entry name" value="Phosphatidic acid phosphatase type 2/haloperoxidase"/>
    <property type="match status" value="1"/>
</dbReference>
<dbReference type="Proteomes" id="UP000887577">
    <property type="component" value="Unplaced"/>
</dbReference>
<keyword evidence="8 10" id="KW-0472">Membrane</keyword>
<feature type="transmembrane region" description="Helical" evidence="10">
    <location>
        <begin position="26"/>
        <end position="48"/>
    </location>
</feature>
<evidence type="ECO:0000313" key="12">
    <source>
        <dbReference type="Proteomes" id="UP000887577"/>
    </source>
</evidence>
<dbReference type="InterPro" id="IPR045221">
    <property type="entry name" value="Sphingomyelin_synth-like"/>
</dbReference>
<dbReference type="Pfam" id="PF14360">
    <property type="entry name" value="PAP2_C"/>
    <property type="match status" value="1"/>
</dbReference>
<dbReference type="WBParaSite" id="PSU_v2.g12065.t1">
    <property type="protein sequence ID" value="PSU_v2.g12065.t1"/>
    <property type="gene ID" value="PSU_v2.g12065"/>
</dbReference>
<dbReference type="GO" id="GO:0047493">
    <property type="term" value="F:ceramide cholinephosphotransferase activity"/>
    <property type="evidence" value="ECO:0007669"/>
    <property type="project" value="TreeGrafter"/>
</dbReference>
<evidence type="ECO:0000256" key="7">
    <source>
        <dbReference type="ARBA" id="ARBA00023098"/>
    </source>
</evidence>
<dbReference type="GO" id="GO:0000139">
    <property type="term" value="C:Golgi membrane"/>
    <property type="evidence" value="ECO:0007669"/>
    <property type="project" value="TreeGrafter"/>
</dbReference>
<dbReference type="GO" id="GO:0046513">
    <property type="term" value="P:ceramide biosynthetic process"/>
    <property type="evidence" value="ECO:0007669"/>
    <property type="project" value="TreeGrafter"/>
</dbReference>
<dbReference type="GO" id="GO:0033188">
    <property type="term" value="F:sphingomyelin synthase activity"/>
    <property type="evidence" value="ECO:0007669"/>
    <property type="project" value="TreeGrafter"/>
</dbReference>
<feature type="transmembrane region" description="Helical" evidence="10">
    <location>
        <begin position="68"/>
        <end position="91"/>
    </location>
</feature>
<evidence type="ECO:0000256" key="2">
    <source>
        <dbReference type="ARBA" id="ARBA00005441"/>
    </source>
</evidence>
<feature type="transmembrane region" description="Helical" evidence="10">
    <location>
        <begin position="103"/>
        <end position="123"/>
    </location>
</feature>
<keyword evidence="6 10" id="KW-1133">Transmembrane helix</keyword>
<evidence type="ECO:0000256" key="1">
    <source>
        <dbReference type="ARBA" id="ARBA00004141"/>
    </source>
</evidence>
<accession>A0A914XVV3</accession>
<evidence type="ECO:0000256" key="5">
    <source>
        <dbReference type="ARBA" id="ARBA00022919"/>
    </source>
</evidence>
<feature type="region of interest" description="Disordered" evidence="9">
    <location>
        <begin position="294"/>
        <end position="318"/>
    </location>
</feature>
<comment type="subcellular location">
    <subcellularLocation>
        <location evidence="1">Membrane</location>
        <topology evidence="1">Multi-pass membrane protein</topology>
    </subcellularLocation>
</comment>
<feature type="transmembrane region" description="Helical" evidence="10">
    <location>
        <begin position="223"/>
        <end position="242"/>
    </location>
</feature>
<sequence>MFYSDDGYIPCPSQMGAELPAEPHKIVIVTIFLALAGISNWAALAYIHDIVGRNPLPDILFSLVPQQAWALRVGDFMVTMCALSLITIFVFHKHRHIVIRRTFFIVGILYSLRTLSMLCTQLPPGYVDNEDRCRRQLNITERTWKVYLSRLLEQTLHIGFQDIEDKMLCGDLLFSGHTLIMVLSFLTVSYYLPEDKKYLRYFPGFCASVGTVCMVISRTHYTVDVFFAYFLSVFIFTLYHSFCEIDTYRERRNSILNQLLIIKAALWLEENVVPGKVENAYEIPLLSTIERIRDPTRRQRQTDPNMSNSSSAAVIETV</sequence>
<evidence type="ECO:0000256" key="4">
    <source>
        <dbReference type="ARBA" id="ARBA00022692"/>
    </source>
</evidence>
<organism evidence="12 13">
    <name type="scientific">Panagrolaimus superbus</name>
    <dbReference type="NCBI Taxonomy" id="310955"/>
    <lineage>
        <taxon>Eukaryota</taxon>
        <taxon>Metazoa</taxon>
        <taxon>Ecdysozoa</taxon>
        <taxon>Nematoda</taxon>
        <taxon>Chromadorea</taxon>
        <taxon>Rhabditida</taxon>
        <taxon>Tylenchina</taxon>
        <taxon>Panagrolaimomorpha</taxon>
        <taxon>Panagrolaimoidea</taxon>
        <taxon>Panagrolaimidae</taxon>
        <taxon>Panagrolaimus</taxon>
    </lineage>
</organism>
<dbReference type="GO" id="GO:0005789">
    <property type="term" value="C:endoplasmic reticulum membrane"/>
    <property type="evidence" value="ECO:0007669"/>
    <property type="project" value="TreeGrafter"/>
</dbReference>
<protein>
    <submittedName>
        <fullName evidence="13">Sphingomyelin synthase-like domain-containing protein</fullName>
    </submittedName>
</protein>
<dbReference type="CDD" id="cd01610">
    <property type="entry name" value="PAP2_like"/>
    <property type="match status" value="1"/>
</dbReference>
<evidence type="ECO:0000256" key="10">
    <source>
        <dbReference type="SAM" id="Phobius"/>
    </source>
</evidence>
<evidence type="ECO:0000256" key="3">
    <source>
        <dbReference type="ARBA" id="ARBA00022679"/>
    </source>
</evidence>
<feature type="transmembrane region" description="Helical" evidence="10">
    <location>
        <begin position="172"/>
        <end position="192"/>
    </location>
</feature>
<dbReference type="PANTHER" id="PTHR21290:SF34">
    <property type="entry name" value="PHOSPHATIDYLCHOLINE:CERAMIDE CHOLINEPHOSPHOTRANSFERASE 3-RELATED"/>
    <property type="match status" value="1"/>
</dbReference>
<evidence type="ECO:0000256" key="9">
    <source>
        <dbReference type="SAM" id="MobiDB-lite"/>
    </source>
</evidence>
<keyword evidence="4 10" id="KW-0812">Transmembrane</keyword>
<dbReference type="GO" id="GO:0006686">
    <property type="term" value="P:sphingomyelin biosynthetic process"/>
    <property type="evidence" value="ECO:0007669"/>
    <property type="project" value="TreeGrafter"/>
</dbReference>
<dbReference type="GO" id="GO:0005886">
    <property type="term" value="C:plasma membrane"/>
    <property type="evidence" value="ECO:0007669"/>
    <property type="project" value="TreeGrafter"/>
</dbReference>
<feature type="transmembrane region" description="Helical" evidence="10">
    <location>
        <begin position="199"/>
        <end position="217"/>
    </location>
</feature>